<sequence>MEPLPPNPPCPIEIIRPSLRPSETESAIIALSFQPANLPMFSEADQHLFSLRDILRFAVSRFNEAGLHFGHGSDNAHDEAAYLILHTLNLPPDTLEPYLDARLLPAEKEAVLKQIKRRVTERIPAAYLTRRAWQGGFDFYVDGRVIVPRSFIYELLGEPLLPWTEHEELVHRALDLCTGSGCLAVQMAHHYPAAEIDAVDLSLDALEVAAVNIERYGLEERINLIHTDLFEGLEGTYDLIVANPPYVDAESVAELPAEYLHEPKLALGSGSDGLDAVRTILSQAAGFLTPQGILLVEIGHNRDTLEAAYPELPFTWLETSGGDGFVFLLTRRQLLGEE</sequence>
<keyword evidence="1" id="KW-0808">Transferase</keyword>
<proteinExistence type="predicted"/>
<protein>
    <submittedName>
        <fullName evidence="1">Glutamine-N5 methyltransferase ribosomal protein L3-specific</fullName>
    </submittedName>
</protein>
<name>A0ACD0ZJ63_9NEIS</name>
<keyword evidence="2" id="KW-1185">Reference proteome</keyword>
<keyword evidence="1" id="KW-0489">Methyltransferase</keyword>
<dbReference type="EMBL" id="CP060414">
    <property type="protein sequence ID" value="QNT58190.2"/>
    <property type="molecule type" value="Genomic_DNA"/>
</dbReference>
<organism evidence="1 2">
    <name type="scientific">Neisseria musculi</name>
    <dbReference type="NCBI Taxonomy" id="1815583"/>
    <lineage>
        <taxon>Bacteria</taxon>
        <taxon>Pseudomonadati</taxon>
        <taxon>Pseudomonadota</taxon>
        <taxon>Betaproteobacteria</taxon>
        <taxon>Neisseriales</taxon>
        <taxon>Neisseriaceae</taxon>
        <taxon>Neisseria</taxon>
    </lineage>
</organism>
<gene>
    <name evidence="1" type="primary">prmB</name>
    <name evidence="1" type="ORF">H7A79_1452</name>
</gene>
<evidence type="ECO:0000313" key="2">
    <source>
        <dbReference type="Proteomes" id="UP000516412"/>
    </source>
</evidence>
<dbReference type="Proteomes" id="UP000516412">
    <property type="component" value="Chromosome"/>
</dbReference>
<accession>A0ACD0ZJ63</accession>
<reference evidence="1" key="1">
    <citation type="submission" date="2024-06" db="EMBL/GenBank/DDBJ databases">
        <title>Complete Genome Sequence of mouse commensal type strain Neisseria musculi.</title>
        <authorList>
            <person name="Thapa E."/>
            <person name="Aluvathingal J."/>
            <person name="Nadendla S."/>
            <person name="Mehta A."/>
            <person name="Tettelin H."/>
            <person name="Weyand N.J."/>
        </authorList>
    </citation>
    <scope>NUCLEOTIDE SEQUENCE</scope>
    <source>
        <strain evidence="1">NW831</strain>
    </source>
</reference>
<evidence type="ECO:0000313" key="1">
    <source>
        <dbReference type="EMBL" id="QNT58190.2"/>
    </source>
</evidence>